<gene>
    <name evidence="1" type="ORF">UFOVP1502_22</name>
</gene>
<dbReference type="EMBL" id="LR797441">
    <property type="protein sequence ID" value="CAB4217328.1"/>
    <property type="molecule type" value="Genomic_DNA"/>
</dbReference>
<organism evidence="1">
    <name type="scientific">uncultured Caudovirales phage</name>
    <dbReference type="NCBI Taxonomy" id="2100421"/>
    <lineage>
        <taxon>Viruses</taxon>
        <taxon>Duplodnaviria</taxon>
        <taxon>Heunggongvirae</taxon>
        <taxon>Uroviricota</taxon>
        <taxon>Caudoviricetes</taxon>
        <taxon>Peduoviridae</taxon>
        <taxon>Maltschvirus</taxon>
        <taxon>Maltschvirus maltsch</taxon>
    </lineage>
</organism>
<protein>
    <submittedName>
        <fullName evidence="1">Uncharacterized protein</fullName>
    </submittedName>
</protein>
<sequence length="220" mass="24520">MPVEIKGLVETRRLLAKYAPDVKKDMDRKARTHLKFMTSAAKGYAPMSLDHDLHNWQTGQSAKKVNSYTSAFATRSFPLYQASAVKAGIGYTTRVNRINSRGFASQYRIENKDAAGAIYETAGRVNPNGLPWVGPTAAPGNRKVSHSRNKNAGEWFVRNLDANDQQRQIKGKKEGRLIFRAVEDDNGRFRKDVIRAVDDAGKRVQAQLDAIQAFGAPAWQ</sequence>
<name>A0A6J5SPF0_9CAUD</name>
<evidence type="ECO:0000313" key="1">
    <source>
        <dbReference type="EMBL" id="CAB4217328.1"/>
    </source>
</evidence>
<accession>A0A6J5SPF0</accession>
<proteinExistence type="predicted"/>
<reference evidence="1" key="1">
    <citation type="submission" date="2020-05" db="EMBL/GenBank/DDBJ databases">
        <authorList>
            <person name="Chiriac C."/>
            <person name="Salcher M."/>
            <person name="Ghai R."/>
            <person name="Kavagutti S V."/>
        </authorList>
    </citation>
    <scope>NUCLEOTIDE SEQUENCE</scope>
</reference>